<reference evidence="2" key="2">
    <citation type="submission" date="2020-09" db="EMBL/GenBank/DDBJ databases">
        <authorList>
            <person name="Sun Q."/>
            <person name="Zhou Y."/>
        </authorList>
    </citation>
    <scope>NUCLEOTIDE SEQUENCE</scope>
    <source>
        <strain evidence="2">CGMCC 1.15478</strain>
    </source>
</reference>
<name>A0A916XHR6_9ACTN</name>
<dbReference type="Proteomes" id="UP000641514">
    <property type="component" value="Unassembled WGS sequence"/>
</dbReference>
<organism evidence="2 3">
    <name type="scientific">Hoyosella rhizosphaerae</name>
    <dbReference type="NCBI Taxonomy" id="1755582"/>
    <lineage>
        <taxon>Bacteria</taxon>
        <taxon>Bacillati</taxon>
        <taxon>Actinomycetota</taxon>
        <taxon>Actinomycetes</taxon>
        <taxon>Mycobacteriales</taxon>
        <taxon>Hoyosellaceae</taxon>
        <taxon>Hoyosella</taxon>
    </lineage>
</organism>
<feature type="compositionally biased region" description="Basic and acidic residues" evidence="1">
    <location>
        <begin position="93"/>
        <end position="102"/>
    </location>
</feature>
<proteinExistence type="predicted"/>
<feature type="region of interest" description="Disordered" evidence="1">
    <location>
        <begin position="90"/>
        <end position="115"/>
    </location>
</feature>
<gene>
    <name evidence="2" type="ORF">GCM10011410_25410</name>
</gene>
<evidence type="ECO:0000256" key="1">
    <source>
        <dbReference type="SAM" id="MobiDB-lite"/>
    </source>
</evidence>
<evidence type="ECO:0000313" key="3">
    <source>
        <dbReference type="Proteomes" id="UP000641514"/>
    </source>
</evidence>
<comment type="caution">
    <text evidence="2">The sequence shown here is derived from an EMBL/GenBank/DDBJ whole genome shotgun (WGS) entry which is preliminary data.</text>
</comment>
<dbReference type="AlphaFoldDB" id="A0A916XHR6"/>
<sequence length="115" mass="13093">MRQSLGGGASGQSGVRGMSDTDVAHLEQWCAARVGVEAFVEPQTFVNEMTVVLVANDGEWTRRRVGNPKTARKLGEHLSIPMYDVQKTGYPQRMRDHDERQRILKRRERQQRDGI</sequence>
<evidence type="ECO:0000313" key="2">
    <source>
        <dbReference type="EMBL" id="GGC71363.1"/>
    </source>
</evidence>
<reference evidence="2" key="1">
    <citation type="journal article" date="2014" name="Int. J. Syst. Evol. Microbiol.">
        <title>Complete genome sequence of Corynebacterium casei LMG S-19264T (=DSM 44701T), isolated from a smear-ripened cheese.</title>
        <authorList>
            <consortium name="US DOE Joint Genome Institute (JGI-PGF)"/>
            <person name="Walter F."/>
            <person name="Albersmeier A."/>
            <person name="Kalinowski J."/>
            <person name="Ruckert C."/>
        </authorList>
    </citation>
    <scope>NUCLEOTIDE SEQUENCE</scope>
    <source>
        <strain evidence="2">CGMCC 1.15478</strain>
    </source>
</reference>
<accession>A0A916XHR6</accession>
<keyword evidence="3" id="KW-1185">Reference proteome</keyword>
<protein>
    <submittedName>
        <fullName evidence="2">Uncharacterized protein</fullName>
    </submittedName>
</protein>
<dbReference type="EMBL" id="BMJH01000003">
    <property type="protein sequence ID" value="GGC71363.1"/>
    <property type="molecule type" value="Genomic_DNA"/>
</dbReference>